<comment type="function">
    <text evidence="5">One of the proteins that surrounds the polypeptide exit tunnel on the outside of the subunit.</text>
</comment>
<comment type="similarity">
    <text evidence="1 5 6">Belongs to the universal ribosomal protein uL24 family.</text>
</comment>
<sequence>MSKPRIKKGDRVLVIAGKDKGATGRVLEVLTDRDKVVVEGVNRIKKHTKVGQTARGAKTGGIVTTEAGIHISNVMLAVEKDGKRVGTRVGIREEQVERGGRTKTSRVRVAKRTGEDI</sequence>
<protein>
    <recommendedName>
        <fullName evidence="4 5">Large ribosomal subunit protein uL24</fullName>
    </recommendedName>
</protein>
<dbReference type="InterPro" id="IPR041988">
    <property type="entry name" value="Ribosomal_uL24_KOW"/>
</dbReference>
<dbReference type="Gene3D" id="2.30.30.30">
    <property type="match status" value="1"/>
</dbReference>
<dbReference type="InterPro" id="IPR005825">
    <property type="entry name" value="Ribosomal_uL24_CS"/>
</dbReference>
<evidence type="ECO:0000256" key="7">
    <source>
        <dbReference type="SAM" id="MobiDB-lite"/>
    </source>
</evidence>
<evidence type="ECO:0000256" key="2">
    <source>
        <dbReference type="ARBA" id="ARBA00022980"/>
    </source>
</evidence>
<keyword evidence="10" id="KW-1185">Reference proteome</keyword>
<proteinExistence type="inferred from homology"/>
<dbReference type="HAMAP" id="MF_01326_B">
    <property type="entry name" value="Ribosomal_uL24_B"/>
    <property type="match status" value="1"/>
</dbReference>
<dbReference type="AlphaFoldDB" id="A0A420XLN7"/>
<dbReference type="GO" id="GO:0003735">
    <property type="term" value="F:structural constituent of ribosome"/>
    <property type="evidence" value="ECO:0007669"/>
    <property type="project" value="InterPro"/>
</dbReference>
<keyword evidence="2 5" id="KW-0689">Ribosomal protein</keyword>
<dbReference type="OrthoDB" id="9807419at2"/>
<evidence type="ECO:0000259" key="8">
    <source>
        <dbReference type="SMART" id="SM00739"/>
    </source>
</evidence>
<feature type="domain" description="KOW" evidence="8">
    <location>
        <begin position="5"/>
        <end position="32"/>
    </location>
</feature>
<feature type="region of interest" description="Disordered" evidence="7">
    <location>
        <begin position="95"/>
        <end position="117"/>
    </location>
</feature>
<dbReference type="Proteomes" id="UP000281955">
    <property type="component" value="Unassembled WGS sequence"/>
</dbReference>
<dbReference type="RefSeq" id="WP_121194701.1">
    <property type="nucleotide sequence ID" value="NZ_RBWV01000015.1"/>
</dbReference>
<dbReference type="CDD" id="cd06089">
    <property type="entry name" value="KOW_RPL26"/>
    <property type="match status" value="1"/>
</dbReference>
<dbReference type="SMART" id="SM00739">
    <property type="entry name" value="KOW"/>
    <property type="match status" value="1"/>
</dbReference>
<feature type="compositionally biased region" description="Basic residues" evidence="7">
    <location>
        <begin position="101"/>
        <end position="111"/>
    </location>
</feature>
<dbReference type="FunCoup" id="A0A420XLN7">
    <property type="interactions" value="142"/>
</dbReference>
<evidence type="ECO:0000256" key="1">
    <source>
        <dbReference type="ARBA" id="ARBA00010618"/>
    </source>
</evidence>
<keyword evidence="5" id="KW-0694">RNA-binding</keyword>
<accession>A0A420XLN7</accession>
<evidence type="ECO:0000256" key="5">
    <source>
        <dbReference type="HAMAP-Rule" id="MF_01326"/>
    </source>
</evidence>
<dbReference type="GO" id="GO:0005840">
    <property type="term" value="C:ribosome"/>
    <property type="evidence" value="ECO:0007669"/>
    <property type="project" value="UniProtKB-KW"/>
</dbReference>
<comment type="function">
    <text evidence="5">One of two assembly initiator proteins, it binds directly to the 5'-end of the 23S rRNA, where it nucleates assembly of the 50S subunit.</text>
</comment>
<organism evidence="9 10">
    <name type="scientific">Motilibacter peucedani</name>
    <dbReference type="NCBI Taxonomy" id="598650"/>
    <lineage>
        <taxon>Bacteria</taxon>
        <taxon>Bacillati</taxon>
        <taxon>Actinomycetota</taxon>
        <taxon>Actinomycetes</taxon>
        <taxon>Motilibacterales</taxon>
        <taxon>Motilibacteraceae</taxon>
        <taxon>Motilibacter</taxon>
    </lineage>
</organism>
<evidence type="ECO:0000256" key="4">
    <source>
        <dbReference type="ARBA" id="ARBA00035206"/>
    </source>
</evidence>
<dbReference type="EMBL" id="RBWV01000015">
    <property type="protein sequence ID" value="RKS69267.1"/>
    <property type="molecule type" value="Genomic_DNA"/>
</dbReference>
<dbReference type="NCBIfam" id="TIGR01079">
    <property type="entry name" value="rplX_bact"/>
    <property type="match status" value="1"/>
</dbReference>
<evidence type="ECO:0000313" key="10">
    <source>
        <dbReference type="Proteomes" id="UP000281955"/>
    </source>
</evidence>
<dbReference type="Pfam" id="PF17136">
    <property type="entry name" value="ribosomal_L24"/>
    <property type="match status" value="1"/>
</dbReference>
<dbReference type="InterPro" id="IPR008991">
    <property type="entry name" value="Translation_prot_SH3-like_sf"/>
</dbReference>
<evidence type="ECO:0000313" key="9">
    <source>
        <dbReference type="EMBL" id="RKS69267.1"/>
    </source>
</evidence>
<dbReference type="GO" id="GO:1990904">
    <property type="term" value="C:ribonucleoprotein complex"/>
    <property type="evidence" value="ECO:0007669"/>
    <property type="project" value="UniProtKB-KW"/>
</dbReference>
<dbReference type="Pfam" id="PF00467">
    <property type="entry name" value="KOW"/>
    <property type="match status" value="1"/>
</dbReference>
<dbReference type="InterPro" id="IPR014722">
    <property type="entry name" value="Rib_uL2_dom2"/>
</dbReference>
<dbReference type="InterPro" id="IPR003256">
    <property type="entry name" value="Ribosomal_uL24"/>
</dbReference>
<comment type="caution">
    <text evidence="9">The sequence shown here is derived from an EMBL/GenBank/DDBJ whole genome shotgun (WGS) entry which is preliminary data.</text>
</comment>
<evidence type="ECO:0000256" key="6">
    <source>
        <dbReference type="RuleBase" id="RU003477"/>
    </source>
</evidence>
<dbReference type="PROSITE" id="PS01108">
    <property type="entry name" value="RIBOSOMAL_L24"/>
    <property type="match status" value="1"/>
</dbReference>
<dbReference type="InParanoid" id="A0A420XLN7"/>
<reference evidence="9 10" key="1">
    <citation type="submission" date="2018-10" db="EMBL/GenBank/DDBJ databases">
        <title>Genomic Encyclopedia of Archaeal and Bacterial Type Strains, Phase II (KMG-II): from individual species to whole genera.</title>
        <authorList>
            <person name="Goeker M."/>
        </authorList>
    </citation>
    <scope>NUCLEOTIDE SEQUENCE [LARGE SCALE GENOMIC DNA]</scope>
    <source>
        <strain evidence="9 10">RP-AC37</strain>
    </source>
</reference>
<dbReference type="InterPro" id="IPR005824">
    <property type="entry name" value="KOW"/>
</dbReference>
<comment type="subunit">
    <text evidence="5">Part of the 50S ribosomal subunit.</text>
</comment>
<keyword evidence="5" id="KW-0699">rRNA-binding</keyword>
<dbReference type="GO" id="GO:0006412">
    <property type="term" value="P:translation"/>
    <property type="evidence" value="ECO:0007669"/>
    <property type="project" value="UniProtKB-UniRule"/>
</dbReference>
<dbReference type="GO" id="GO:0019843">
    <property type="term" value="F:rRNA binding"/>
    <property type="evidence" value="ECO:0007669"/>
    <property type="project" value="UniProtKB-UniRule"/>
</dbReference>
<dbReference type="PANTHER" id="PTHR12903">
    <property type="entry name" value="MITOCHONDRIAL RIBOSOMAL PROTEIN L24"/>
    <property type="match status" value="1"/>
</dbReference>
<keyword evidence="3 5" id="KW-0687">Ribonucleoprotein</keyword>
<gene>
    <name evidence="5" type="primary">rplX</name>
    <name evidence="9" type="ORF">CLV35_3444</name>
</gene>
<name>A0A420XLN7_9ACTN</name>
<dbReference type="SUPFAM" id="SSF50104">
    <property type="entry name" value="Translation proteins SH3-like domain"/>
    <property type="match status" value="1"/>
</dbReference>
<evidence type="ECO:0000256" key="3">
    <source>
        <dbReference type="ARBA" id="ARBA00023274"/>
    </source>
</evidence>
<dbReference type="InterPro" id="IPR057264">
    <property type="entry name" value="Ribosomal_uL24_C"/>
</dbReference>